<dbReference type="Pfam" id="PF08640">
    <property type="entry name" value="U3_assoc_6"/>
    <property type="match status" value="1"/>
</dbReference>
<keyword evidence="3" id="KW-0698">rRNA processing</keyword>
<evidence type="ECO:0000313" key="8">
    <source>
        <dbReference type="EMBL" id="CDW43141.1"/>
    </source>
</evidence>
<reference evidence="8" key="1">
    <citation type="submission" date="2014-05" db="EMBL/GenBank/DDBJ databases">
        <authorList>
            <person name="Chronopoulou M."/>
        </authorList>
    </citation>
    <scope>NUCLEOTIDE SEQUENCE</scope>
    <source>
        <tissue evidence="8">Whole organism</tissue>
    </source>
</reference>
<evidence type="ECO:0000256" key="1">
    <source>
        <dbReference type="ARBA" id="ARBA00004604"/>
    </source>
</evidence>
<evidence type="ECO:0000256" key="3">
    <source>
        <dbReference type="ARBA" id="ARBA00022552"/>
    </source>
</evidence>
<dbReference type="GO" id="GO:0030515">
    <property type="term" value="F:snoRNA binding"/>
    <property type="evidence" value="ECO:0007669"/>
    <property type="project" value="InterPro"/>
</dbReference>
<sequence length="568" mass="66624">MAELVQQSMEQMLPELEQLERVQILSAEEVKQVIKRRRRFEYKVQKQTKKKEDYLSYIEYESSLLSLVTLRRDKIGYDFKKNEIDYCISRRINKLFRILEHRFANDTKIWMSHVEFLKNVDWKTELSKICRRFIQAHTNNPEVWITAAKYELEVVGNADSSRKIMLEGLRFHPESRDLFKEYFRLEMIYVDLLKKRSNVLGINGDDINEETRDKVLDGEVIVTVLKMAIEAIHETDFVASLLNVVSTMEDPSCFQKIRDQIVEILKQDFQQHYLTWDTLGREALYNGQPLSVVCKHYEDGLNTIKEEDELKELMESYIETLESIPSLLDGKDLLSSIGIKLLNVFEIAHKKKILKENFYSEWISLLNPKENVSQISTIISEARTQYPTSISLLRESLALSLRTDDDLLSSTIGDIIQRYFDGIEKVDRREVPLELLEFMFVNISSRDGSYLHDFYIRSRSGSPSWDKSVRLLYFDHLYTVKGIQAIRGFYDENKYDPPFDMDFHLKALEFENLCKKLNKTRIRSIYEAASDQFGKDNIDIWLQLIDFETKKGKSAEVTSIGTRAENSL</sequence>
<feature type="domain" description="U3 small nucleolar RNA-associated protein 6 homolog C-terminal" evidence="7">
    <location>
        <begin position="294"/>
        <end position="568"/>
    </location>
</feature>
<dbReference type="InterPro" id="IPR003107">
    <property type="entry name" value="HAT"/>
</dbReference>
<dbReference type="InterPro" id="IPR013949">
    <property type="entry name" value="Utp6"/>
</dbReference>
<accession>A0A0K2UZJ4</accession>
<name>A0A0K2UZJ4_LEPSM</name>
<evidence type="ECO:0008006" key="9">
    <source>
        <dbReference type="Google" id="ProtNLM"/>
    </source>
</evidence>
<dbReference type="GO" id="GO:0034388">
    <property type="term" value="C:Pwp2p-containing subcomplex of 90S preribosome"/>
    <property type="evidence" value="ECO:0007669"/>
    <property type="project" value="TreeGrafter"/>
</dbReference>
<proteinExistence type="inferred from homology"/>
<keyword evidence="4" id="KW-0677">Repeat</keyword>
<dbReference type="PANTHER" id="PTHR23271">
    <property type="entry name" value="HEPATOCELLULAR CARCINOMA-ASSOCIATED ANTIGEN 66"/>
    <property type="match status" value="1"/>
</dbReference>
<dbReference type="InterPro" id="IPR056907">
    <property type="entry name" value="UTP6_C"/>
</dbReference>
<dbReference type="Pfam" id="PF24892">
    <property type="entry name" value="UTP6_C"/>
    <property type="match status" value="1"/>
</dbReference>
<dbReference type="GO" id="GO:0000462">
    <property type="term" value="P:maturation of SSU-rRNA from tricistronic rRNA transcript (SSU-rRNA, 5.8S rRNA, LSU-rRNA)"/>
    <property type="evidence" value="ECO:0007669"/>
    <property type="project" value="InterPro"/>
</dbReference>
<feature type="non-terminal residue" evidence="8">
    <location>
        <position position="568"/>
    </location>
</feature>
<evidence type="ECO:0000256" key="5">
    <source>
        <dbReference type="ARBA" id="ARBA00023242"/>
    </source>
</evidence>
<keyword evidence="5" id="KW-0539">Nucleus</keyword>
<protein>
    <recommendedName>
        <fullName evidence="9">U3 small nucleolar RNA-associated protein 6 homolog</fullName>
    </recommendedName>
</protein>
<dbReference type="GO" id="GO:0032040">
    <property type="term" value="C:small-subunit processome"/>
    <property type="evidence" value="ECO:0007669"/>
    <property type="project" value="TreeGrafter"/>
</dbReference>
<evidence type="ECO:0000256" key="2">
    <source>
        <dbReference type="ARBA" id="ARBA00010734"/>
    </source>
</evidence>
<comment type="similarity">
    <text evidence="2">Belongs to the UTP6 family.</text>
</comment>
<dbReference type="SMART" id="SM00386">
    <property type="entry name" value="HAT"/>
    <property type="match status" value="5"/>
</dbReference>
<dbReference type="SUPFAM" id="SSF48452">
    <property type="entry name" value="TPR-like"/>
    <property type="match status" value="2"/>
</dbReference>
<dbReference type="InterPro" id="IPR055347">
    <property type="entry name" value="UTP6_N"/>
</dbReference>
<evidence type="ECO:0000259" key="6">
    <source>
        <dbReference type="Pfam" id="PF08640"/>
    </source>
</evidence>
<dbReference type="AlphaFoldDB" id="A0A0K2UZJ4"/>
<dbReference type="InterPro" id="IPR011990">
    <property type="entry name" value="TPR-like_helical_dom_sf"/>
</dbReference>
<dbReference type="EMBL" id="HACA01025780">
    <property type="protein sequence ID" value="CDW43141.1"/>
    <property type="molecule type" value="Transcribed_RNA"/>
</dbReference>
<dbReference type="Gene3D" id="1.25.40.10">
    <property type="entry name" value="Tetratricopeptide repeat domain"/>
    <property type="match status" value="2"/>
</dbReference>
<evidence type="ECO:0000259" key="7">
    <source>
        <dbReference type="Pfam" id="PF24892"/>
    </source>
</evidence>
<evidence type="ECO:0000256" key="4">
    <source>
        <dbReference type="ARBA" id="ARBA00022737"/>
    </source>
</evidence>
<comment type="subcellular location">
    <subcellularLocation>
        <location evidence="1">Nucleus</location>
        <location evidence="1">Nucleolus</location>
    </subcellularLocation>
</comment>
<feature type="domain" description="U3 small nucleolar RNA-associated protein 6 N-terminal" evidence="6">
    <location>
        <begin position="9"/>
        <end position="91"/>
    </location>
</feature>
<dbReference type="OrthoDB" id="28112at2759"/>
<dbReference type="PANTHER" id="PTHR23271:SF1">
    <property type="entry name" value="U3 SMALL NUCLEOLAR RNA-ASSOCIATED PROTEIN 6 HOMOLOG"/>
    <property type="match status" value="1"/>
</dbReference>
<organism evidence="8">
    <name type="scientific">Lepeophtheirus salmonis</name>
    <name type="common">Salmon louse</name>
    <name type="synonym">Caligus salmonis</name>
    <dbReference type="NCBI Taxonomy" id="72036"/>
    <lineage>
        <taxon>Eukaryota</taxon>
        <taxon>Metazoa</taxon>
        <taxon>Ecdysozoa</taxon>
        <taxon>Arthropoda</taxon>
        <taxon>Crustacea</taxon>
        <taxon>Multicrustacea</taxon>
        <taxon>Hexanauplia</taxon>
        <taxon>Copepoda</taxon>
        <taxon>Siphonostomatoida</taxon>
        <taxon>Caligidae</taxon>
        <taxon>Lepeophtheirus</taxon>
    </lineage>
</organism>